<gene>
    <name evidence="2" type="ORF">G7Y29_06420</name>
</gene>
<protein>
    <submittedName>
        <fullName evidence="2">Uncharacterized protein</fullName>
    </submittedName>
</protein>
<dbReference type="Proteomes" id="UP000594586">
    <property type="component" value="Chromosome"/>
</dbReference>
<dbReference type="AlphaFoldDB" id="A0A7T0KLP1"/>
<feature type="transmembrane region" description="Helical" evidence="1">
    <location>
        <begin position="105"/>
        <end position="128"/>
    </location>
</feature>
<reference evidence="2 3" key="1">
    <citation type="submission" date="2020-11" db="EMBL/GenBank/DDBJ databases">
        <title>Corynebacterium sp. MC1420.</title>
        <authorList>
            <person name="Zhou J."/>
        </authorList>
    </citation>
    <scope>NUCLEOTIDE SEQUENCE [LARGE SCALE GENOMIC DNA]</scope>
    <source>
        <strain evidence="2 3">MC1420</strain>
    </source>
</reference>
<name>A0A7T0KLP1_9CORY</name>
<dbReference type="EMBL" id="CP064955">
    <property type="protein sequence ID" value="QPK82525.1"/>
    <property type="molecule type" value="Genomic_DNA"/>
</dbReference>
<keyword evidence="1" id="KW-1133">Transmembrane helix</keyword>
<proteinExistence type="predicted"/>
<accession>A0A7T0KLP1</accession>
<dbReference type="RefSeq" id="WP_196820121.1">
    <property type="nucleotide sequence ID" value="NZ_CP064955.1"/>
</dbReference>
<keyword evidence="1" id="KW-0472">Membrane</keyword>
<evidence type="ECO:0000313" key="3">
    <source>
        <dbReference type="Proteomes" id="UP000594586"/>
    </source>
</evidence>
<feature type="transmembrane region" description="Helical" evidence="1">
    <location>
        <begin position="12"/>
        <end position="32"/>
    </location>
</feature>
<sequence length="139" mass="14609">MNALDRRGIRLVLIHLACLGAYIVSPFLAATFLPLRGWLTLGIGLGIIACLASAWFVATAVRSEERSSGSALIFAISAILTAVGWGFGIVGWIEEFRANTELPIINLGILLVPAGVLLGVAGVAAAWAQSISQDGRRSH</sequence>
<keyword evidence="3" id="KW-1185">Reference proteome</keyword>
<evidence type="ECO:0000313" key="2">
    <source>
        <dbReference type="EMBL" id="QPK82525.1"/>
    </source>
</evidence>
<keyword evidence="1" id="KW-0812">Transmembrane</keyword>
<feature type="transmembrane region" description="Helical" evidence="1">
    <location>
        <begin position="38"/>
        <end position="58"/>
    </location>
</feature>
<evidence type="ECO:0000256" key="1">
    <source>
        <dbReference type="SAM" id="Phobius"/>
    </source>
</evidence>
<dbReference type="KEGG" id="cqn:G7Y29_06420"/>
<feature type="transmembrane region" description="Helical" evidence="1">
    <location>
        <begin position="70"/>
        <end position="93"/>
    </location>
</feature>
<organism evidence="2 3">
    <name type="scientific">Corynebacterium qintianiae</name>
    <dbReference type="NCBI Taxonomy" id="2709392"/>
    <lineage>
        <taxon>Bacteria</taxon>
        <taxon>Bacillati</taxon>
        <taxon>Actinomycetota</taxon>
        <taxon>Actinomycetes</taxon>
        <taxon>Mycobacteriales</taxon>
        <taxon>Corynebacteriaceae</taxon>
        <taxon>Corynebacterium</taxon>
    </lineage>
</organism>